<dbReference type="GO" id="GO:0050661">
    <property type="term" value="F:NADP binding"/>
    <property type="evidence" value="ECO:0007669"/>
    <property type="project" value="InterPro"/>
</dbReference>
<gene>
    <name evidence="7" type="ORF">SAMN06296008_11194</name>
</gene>
<dbReference type="AlphaFoldDB" id="A0A1W2B5I4"/>
<keyword evidence="5" id="KW-0560">Oxidoreductase</keyword>
<dbReference type="Pfam" id="PF00724">
    <property type="entry name" value="Oxidored_FMN"/>
    <property type="match status" value="1"/>
</dbReference>
<dbReference type="Gene3D" id="3.20.20.70">
    <property type="entry name" value="Aldolase class I"/>
    <property type="match status" value="1"/>
</dbReference>
<evidence type="ECO:0000259" key="6">
    <source>
        <dbReference type="Pfam" id="PF00724"/>
    </source>
</evidence>
<dbReference type="EMBL" id="FWXJ01000011">
    <property type="protein sequence ID" value="SMC68199.1"/>
    <property type="molecule type" value="Genomic_DNA"/>
</dbReference>
<dbReference type="InterPro" id="IPR044152">
    <property type="entry name" value="YqjM-like"/>
</dbReference>
<dbReference type="GO" id="GO:0010181">
    <property type="term" value="F:FMN binding"/>
    <property type="evidence" value="ECO:0007669"/>
    <property type="project" value="InterPro"/>
</dbReference>
<evidence type="ECO:0000256" key="5">
    <source>
        <dbReference type="ARBA" id="ARBA00023002"/>
    </source>
</evidence>
<dbReference type="OrthoDB" id="8985337at2"/>
<sequence>MSLLFSEFSLPAPNGGFTLANRAMIAPMCQYSAIDGLANDWHLFHWTNLLNSGASALIIEATGVTADGRITPHCLGLYNDACETAITDRLHRAKALAPAVKVGIQLCHAGRKASSAAPWEGGALIEPSQPNGWPTRAPSAIPQNPGEVLPIALDQAGLEEIKAAFVQAAIRAERIGVDFIEIHGAHGYLIHQFLSPVANQRTDEYGGSSENRMRFPIEIFAAIRNVYKGVLGIRLSASDWVTDGWTPEETVILCNALKAYDVSYIHVSSGGVSNAQKITIKPGYQVDFAQKVKAETGLPTIAVGLITEPTQAEEILQQGQADLIALARAFLYKPRWVWEAAAALGGQVEAAPQYWRCLPREHQNVFKTLKIGQR</sequence>
<comment type="cofactor">
    <cofactor evidence="1">
        <name>FMN</name>
        <dbReference type="ChEBI" id="CHEBI:58210"/>
    </cofactor>
</comment>
<dbReference type="GO" id="GO:0003959">
    <property type="term" value="F:NADPH dehydrogenase activity"/>
    <property type="evidence" value="ECO:0007669"/>
    <property type="project" value="InterPro"/>
</dbReference>
<evidence type="ECO:0000313" key="7">
    <source>
        <dbReference type="EMBL" id="SMC68199.1"/>
    </source>
</evidence>
<dbReference type="RefSeq" id="WP_084284514.1">
    <property type="nucleotide sequence ID" value="NZ_FWXJ01000011.1"/>
</dbReference>
<keyword evidence="3" id="KW-0288">FMN</keyword>
<name>A0A1W2B5I4_9BURK</name>
<dbReference type="InterPro" id="IPR001155">
    <property type="entry name" value="OxRdtase_FMN_N"/>
</dbReference>
<dbReference type="InterPro" id="IPR013785">
    <property type="entry name" value="Aldolase_TIM"/>
</dbReference>
<dbReference type="PANTHER" id="PTHR43303:SF4">
    <property type="entry name" value="NADPH DEHYDROGENASE C23G7.10C-RELATED"/>
    <property type="match status" value="1"/>
</dbReference>
<organism evidence="7 8">
    <name type="scientific">Polynucleobacter kasalickyi</name>
    <dbReference type="NCBI Taxonomy" id="1938817"/>
    <lineage>
        <taxon>Bacteria</taxon>
        <taxon>Pseudomonadati</taxon>
        <taxon>Pseudomonadota</taxon>
        <taxon>Betaproteobacteria</taxon>
        <taxon>Burkholderiales</taxon>
        <taxon>Burkholderiaceae</taxon>
        <taxon>Polynucleobacter</taxon>
    </lineage>
</organism>
<proteinExistence type="predicted"/>
<dbReference type="CDD" id="cd02932">
    <property type="entry name" value="OYE_YqiM_FMN"/>
    <property type="match status" value="1"/>
</dbReference>
<evidence type="ECO:0000256" key="1">
    <source>
        <dbReference type="ARBA" id="ARBA00001917"/>
    </source>
</evidence>
<keyword evidence="4" id="KW-0521">NADP</keyword>
<dbReference type="SUPFAM" id="SSF51395">
    <property type="entry name" value="FMN-linked oxidoreductases"/>
    <property type="match status" value="1"/>
</dbReference>
<evidence type="ECO:0000256" key="4">
    <source>
        <dbReference type="ARBA" id="ARBA00022857"/>
    </source>
</evidence>
<feature type="domain" description="NADH:flavin oxidoreductase/NADH oxidase N-terminal" evidence="6">
    <location>
        <begin position="15"/>
        <end position="341"/>
    </location>
</feature>
<dbReference type="PANTHER" id="PTHR43303">
    <property type="entry name" value="NADPH DEHYDROGENASE C23G7.10C-RELATED"/>
    <property type="match status" value="1"/>
</dbReference>
<dbReference type="Proteomes" id="UP000192708">
    <property type="component" value="Unassembled WGS sequence"/>
</dbReference>
<protein>
    <submittedName>
        <fullName evidence="7">2,4-dienoyl-CoA reductase</fullName>
    </submittedName>
</protein>
<accession>A0A1W2B5I4</accession>
<dbReference type="STRING" id="1938817.SAMN06296008_11194"/>
<evidence type="ECO:0000313" key="8">
    <source>
        <dbReference type="Proteomes" id="UP000192708"/>
    </source>
</evidence>
<evidence type="ECO:0000256" key="2">
    <source>
        <dbReference type="ARBA" id="ARBA00022630"/>
    </source>
</evidence>
<keyword evidence="2" id="KW-0285">Flavoprotein</keyword>
<reference evidence="7 8" key="1">
    <citation type="submission" date="2017-04" db="EMBL/GenBank/DDBJ databases">
        <authorList>
            <person name="Afonso C.L."/>
            <person name="Miller P.J."/>
            <person name="Scott M.A."/>
            <person name="Spackman E."/>
            <person name="Goraichik I."/>
            <person name="Dimitrov K.M."/>
            <person name="Suarez D.L."/>
            <person name="Swayne D.E."/>
        </authorList>
    </citation>
    <scope>NUCLEOTIDE SEQUENCE [LARGE SCALE GENOMIC DNA]</scope>
    <source>
        <strain evidence="7 8">VK13</strain>
    </source>
</reference>
<keyword evidence="8" id="KW-1185">Reference proteome</keyword>
<evidence type="ECO:0000256" key="3">
    <source>
        <dbReference type="ARBA" id="ARBA00022643"/>
    </source>
</evidence>